<dbReference type="Proteomes" id="UP000008672">
    <property type="component" value="Unassembled WGS sequence"/>
</dbReference>
<dbReference type="Ensembl" id="ENSLACT00000021468.1">
    <property type="protein sequence ID" value="ENSLACP00000021327.1"/>
    <property type="gene ID" value="ENSLACG00000018741.1"/>
</dbReference>
<evidence type="ECO:0000256" key="6">
    <source>
        <dbReference type="ARBA" id="ARBA00022989"/>
    </source>
</evidence>
<evidence type="ECO:0000313" key="14">
    <source>
        <dbReference type="Ensembl" id="ENSLACP00000021327.1"/>
    </source>
</evidence>
<name>H3BHF6_LATCH</name>
<reference evidence="14" key="2">
    <citation type="submission" date="2025-08" db="UniProtKB">
        <authorList>
            <consortium name="Ensembl"/>
        </authorList>
    </citation>
    <scope>IDENTIFICATION</scope>
</reference>
<evidence type="ECO:0000256" key="1">
    <source>
        <dbReference type="ARBA" id="ARBA00004651"/>
    </source>
</evidence>
<dbReference type="HOGENOM" id="CLU_020415_0_0_1"/>
<dbReference type="AlphaFoldDB" id="H3BHF6"/>
<evidence type="ECO:0000256" key="4">
    <source>
        <dbReference type="ARBA" id="ARBA00022475"/>
    </source>
</evidence>
<dbReference type="InterPro" id="IPR020903">
    <property type="entry name" value="ENaC_CS"/>
</dbReference>
<sequence>CLQSLKMAQEEDKEEAVIEFYDSFKDLFQFFCAHTTVHGGIRLICSERNMMKTAFWIILFFASFGLMYWQFGLLFSQYWGYPVSVAIRVHSGPKIFPAVTVCTLNPYRYTQVHKYLKELDQMALEVLSTWYGFNASEDITPNDSIGDGAGHGIKNISDNMNITLDQSIPLVLIRDKDSLDSSSAHSFPLDKKGFRVGFRLCNVTGKDCFYQSYSSVMDAIQEWYKFHFINIMSQVSPMTNVSDSSPIGNVIYSCQYNGKSCSGSEYEHFHHPVYGICYIFKSNGSDTFWETSKPGIAYGLSLIIGTKQEDFIPLLSTVAGTRVMIHKQDQPAFMEDEGLNIKPGTETSIGMKQDEVNRLAGNYGQCTFDGTDVKIKLYNTPYSVQACVRSCFQYLLIQECGCGYYYYPLPPGAQYCNYNKYPSWETGHCYYKLYKKFVAGDSGCFQKCPKPCQEFKYKLTTGISKWPSQNAENWIFHLLSHHNGKNLTNNRRDVSKLNIFFQKLSYESFDETPSISAVTILSQMGNLWSFWFGSSVLSVIELIELILDVIAMSFILTFKWHKLKK</sequence>
<feature type="transmembrane region" description="Helical" evidence="13">
    <location>
        <begin position="528"/>
        <end position="556"/>
    </location>
</feature>
<keyword evidence="2" id="KW-0813">Transport</keyword>
<dbReference type="OMA" id="CIEREYD"/>
<keyword evidence="3" id="KW-0894">Sodium channel</keyword>
<keyword evidence="15" id="KW-1185">Reference proteome</keyword>
<evidence type="ECO:0000256" key="11">
    <source>
        <dbReference type="ARBA" id="ARBA00023303"/>
    </source>
</evidence>
<evidence type="ECO:0000256" key="2">
    <source>
        <dbReference type="ARBA" id="ARBA00022448"/>
    </source>
</evidence>
<protein>
    <submittedName>
        <fullName evidence="14">Sodium channel epithelial 1 subunit delta</fullName>
    </submittedName>
</protein>
<dbReference type="GeneTree" id="ENSGT00940000162685"/>
<dbReference type="STRING" id="7897.ENSLACP00000021327"/>
<keyword evidence="5 13" id="KW-0812">Transmembrane</keyword>
<evidence type="ECO:0000256" key="3">
    <source>
        <dbReference type="ARBA" id="ARBA00022461"/>
    </source>
</evidence>
<dbReference type="PRINTS" id="PR01078">
    <property type="entry name" value="AMINACHANNEL"/>
</dbReference>
<evidence type="ECO:0000256" key="5">
    <source>
        <dbReference type="ARBA" id="ARBA00022692"/>
    </source>
</evidence>
<dbReference type="InParanoid" id="H3BHF6"/>
<dbReference type="NCBIfam" id="TIGR00859">
    <property type="entry name" value="ENaC"/>
    <property type="match status" value="1"/>
</dbReference>
<evidence type="ECO:0000256" key="12">
    <source>
        <dbReference type="ARBA" id="ARBA00036239"/>
    </source>
</evidence>
<dbReference type="eggNOG" id="KOG4294">
    <property type="taxonomic scope" value="Eukaryota"/>
</dbReference>
<evidence type="ECO:0000256" key="7">
    <source>
        <dbReference type="ARBA" id="ARBA00023053"/>
    </source>
</evidence>
<keyword evidence="4" id="KW-1003">Cell membrane</keyword>
<evidence type="ECO:0000256" key="8">
    <source>
        <dbReference type="ARBA" id="ARBA00023065"/>
    </source>
</evidence>
<reference evidence="15" key="1">
    <citation type="submission" date="2011-08" db="EMBL/GenBank/DDBJ databases">
        <title>The draft genome of Latimeria chalumnae.</title>
        <authorList>
            <person name="Di Palma F."/>
            <person name="Alfoldi J."/>
            <person name="Johnson J."/>
            <person name="Berlin A."/>
            <person name="Gnerre S."/>
            <person name="Jaffe D."/>
            <person name="MacCallum I."/>
            <person name="Young S."/>
            <person name="Walker B.J."/>
            <person name="Lander E."/>
            <person name="Lindblad-Toh K."/>
        </authorList>
    </citation>
    <scope>NUCLEOTIDE SEQUENCE [LARGE SCALE GENOMIC DNA]</scope>
    <source>
        <strain evidence="15">Wild caught</strain>
    </source>
</reference>
<dbReference type="Gene3D" id="2.60.470.10">
    <property type="entry name" value="Acid-sensing ion channels like domains"/>
    <property type="match status" value="1"/>
</dbReference>
<keyword evidence="9 13" id="KW-0472">Membrane</keyword>
<dbReference type="PROSITE" id="PS01206">
    <property type="entry name" value="ASC"/>
    <property type="match status" value="1"/>
</dbReference>
<accession>H3BHF6</accession>
<evidence type="ECO:0000256" key="13">
    <source>
        <dbReference type="SAM" id="Phobius"/>
    </source>
</evidence>
<keyword evidence="10" id="KW-0739">Sodium transport</keyword>
<comment type="subcellular location">
    <subcellularLocation>
        <location evidence="1">Cell membrane</location>
        <topology evidence="1">Multi-pass membrane protein</topology>
    </subcellularLocation>
</comment>
<evidence type="ECO:0000256" key="9">
    <source>
        <dbReference type="ARBA" id="ARBA00023136"/>
    </source>
</evidence>
<feature type="transmembrane region" description="Helical" evidence="13">
    <location>
        <begin position="54"/>
        <end position="79"/>
    </location>
</feature>
<dbReference type="GO" id="GO:0005886">
    <property type="term" value="C:plasma membrane"/>
    <property type="evidence" value="ECO:0007669"/>
    <property type="project" value="UniProtKB-SubCell"/>
</dbReference>
<reference evidence="14" key="3">
    <citation type="submission" date="2025-09" db="UniProtKB">
        <authorList>
            <consortium name="Ensembl"/>
        </authorList>
    </citation>
    <scope>IDENTIFICATION</scope>
</reference>
<dbReference type="Pfam" id="PF00858">
    <property type="entry name" value="ASC"/>
    <property type="match status" value="1"/>
</dbReference>
<evidence type="ECO:0000256" key="10">
    <source>
        <dbReference type="ARBA" id="ARBA00023201"/>
    </source>
</evidence>
<dbReference type="PANTHER" id="PTHR11690">
    <property type="entry name" value="AMILORIDE-SENSITIVE SODIUM CHANNEL-RELATED"/>
    <property type="match status" value="1"/>
</dbReference>
<keyword evidence="8" id="KW-0406">Ion transport</keyword>
<dbReference type="InterPro" id="IPR001873">
    <property type="entry name" value="ENaC"/>
</dbReference>
<keyword evidence="7" id="KW-0915">Sodium</keyword>
<dbReference type="PANTHER" id="PTHR11690:SF132">
    <property type="entry name" value="AMILORIDE-SENSITIVE SODIUM CHANNEL SUBUNIT DELTA"/>
    <property type="match status" value="1"/>
</dbReference>
<evidence type="ECO:0000313" key="15">
    <source>
        <dbReference type="Proteomes" id="UP000008672"/>
    </source>
</evidence>
<organism evidence="14 15">
    <name type="scientific">Latimeria chalumnae</name>
    <name type="common">Coelacanth</name>
    <dbReference type="NCBI Taxonomy" id="7897"/>
    <lineage>
        <taxon>Eukaryota</taxon>
        <taxon>Metazoa</taxon>
        <taxon>Chordata</taxon>
        <taxon>Craniata</taxon>
        <taxon>Vertebrata</taxon>
        <taxon>Euteleostomi</taxon>
        <taxon>Coelacanthiformes</taxon>
        <taxon>Coelacanthidae</taxon>
        <taxon>Latimeria</taxon>
    </lineage>
</organism>
<keyword evidence="11" id="KW-0407">Ion channel</keyword>
<dbReference type="Gene3D" id="1.10.287.770">
    <property type="entry name" value="YojJ-like"/>
    <property type="match status" value="1"/>
</dbReference>
<proteinExistence type="predicted"/>
<dbReference type="InterPro" id="IPR004724">
    <property type="entry name" value="ENaC_chordates"/>
</dbReference>
<dbReference type="EMBL" id="AFYH01000393">
    <property type="status" value="NOT_ANNOTATED_CDS"/>
    <property type="molecule type" value="Genomic_DNA"/>
</dbReference>
<comment type="catalytic activity">
    <reaction evidence="12">
        <text>Na(+)(in) = Na(+)(out)</text>
        <dbReference type="Rhea" id="RHEA:34963"/>
        <dbReference type="ChEBI" id="CHEBI:29101"/>
    </reaction>
</comment>
<gene>
    <name evidence="14" type="primary">SCNN1D</name>
</gene>
<keyword evidence="6 13" id="KW-1133">Transmembrane helix</keyword>
<dbReference type="GO" id="GO:0015280">
    <property type="term" value="F:ligand-gated sodium channel activity"/>
    <property type="evidence" value="ECO:0007669"/>
    <property type="project" value="InterPro"/>
</dbReference>